<name>A0A8B6RZ66_9LEPT</name>
<evidence type="ECO:0000313" key="1">
    <source>
        <dbReference type="EMBL" id="RHX87947.1"/>
    </source>
</evidence>
<sequence length="79" mass="9252">MENSVQKHFQISTLIYTLHSPQEIDHDRCDVEIHCLFSKNKKMYYSSEFIPKDFGGLNGEITYQKILNFLPISSRLISL</sequence>
<organism evidence="1 2">
    <name type="scientific">Leptospira stimsonii</name>
    <dbReference type="NCBI Taxonomy" id="2202203"/>
    <lineage>
        <taxon>Bacteria</taxon>
        <taxon>Pseudomonadati</taxon>
        <taxon>Spirochaetota</taxon>
        <taxon>Spirochaetia</taxon>
        <taxon>Leptospirales</taxon>
        <taxon>Leptospiraceae</taxon>
        <taxon>Leptospira</taxon>
    </lineage>
</organism>
<accession>A0A8B6RZ66</accession>
<dbReference type="EMBL" id="QHCS01000001">
    <property type="protein sequence ID" value="RHX87947.1"/>
    <property type="molecule type" value="Genomic_DNA"/>
</dbReference>
<reference evidence="2" key="1">
    <citation type="submission" date="2018-05" db="EMBL/GenBank/DDBJ databases">
        <title>Leptospira yasudae sp. nov. and Leptospira stimsonii sp. nov., two pathogenic species of the genus Leptospira isolated from environmental sources.</title>
        <authorList>
            <person name="Casanovas-Massana A."/>
            <person name="Hamond C."/>
            <person name="Santos L.A."/>
            <person name="Hacker K.P."/>
            <person name="Balassiano I."/>
            <person name="Medeiros M.A."/>
            <person name="Reis M.G."/>
            <person name="Ko A.I."/>
            <person name="Wunder E.A."/>
        </authorList>
    </citation>
    <scope>NUCLEOTIDE SEQUENCE [LARGE SCALE GENOMIC DNA]</scope>
    <source>
        <strain evidence="2">AMB6-RJ</strain>
    </source>
</reference>
<proteinExistence type="predicted"/>
<dbReference type="Proteomes" id="UP000266669">
    <property type="component" value="Unassembled WGS sequence"/>
</dbReference>
<evidence type="ECO:0000313" key="2">
    <source>
        <dbReference type="Proteomes" id="UP000266669"/>
    </source>
</evidence>
<dbReference type="AlphaFoldDB" id="A0A8B6RZ66"/>
<protein>
    <submittedName>
        <fullName evidence="1">Uncharacterized protein</fullName>
    </submittedName>
</protein>
<comment type="caution">
    <text evidence="1">The sequence shown here is derived from an EMBL/GenBank/DDBJ whole genome shotgun (WGS) entry which is preliminary data.</text>
</comment>
<gene>
    <name evidence="1" type="ORF">DLM78_02965</name>
</gene>